<dbReference type="InterPro" id="IPR050109">
    <property type="entry name" value="HTH-type_TetR-like_transc_reg"/>
</dbReference>
<dbReference type="Gene3D" id="1.10.10.60">
    <property type="entry name" value="Homeodomain-like"/>
    <property type="match status" value="1"/>
</dbReference>
<evidence type="ECO:0000256" key="3">
    <source>
        <dbReference type="ARBA" id="ARBA00023163"/>
    </source>
</evidence>
<keyword evidence="2 4" id="KW-0238">DNA-binding</keyword>
<dbReference type="SUPFAM" id="SSF46689">
    <property type="entry name" value="Homeodomain-like"/>
    <property type="match status" value="1"/>
</dbReference>
<dbReference type="Proteomes" id="UP000540989">
    <property type="component" value="Unassembled WGS sequence"/>
</dbReference>
<accession>A0A7W8E1G3</accession>
<gene>
    <name evidence="6" type="ORF">HDF16_000081</name>
</gene>
<dbReference type="PROSITE" id="PS50977">
    <property type="entry name" value="HTH_TETR_2"/>
    <property type="match status" value="1"/>
</dbReference>
<feature type="domain" description="HTH tetR-type" evidence="5">
    <location>
        <begin position="1"/>
        <end position="54"/>
    </location>
</feature>
<dbReference type="GO" id="GO:0000976">
    <property type="term" value="F:transcription cis-regulatory region binding"/>
    <property type="evidence" value="ECO:0007669"/>
    <property type="project" value="TreeGrafter"/>
</dbReference>
<dbReference type="SUPFAM" id="SSF48498">
    <property type="entry name" value="Tetracyclin repressor-like, C-terminal domain"/>
    <property type="match status" value="1"/>
</dbReference>
<evidence type="ECO:0000256" key="4">
    <source>
        <dbReference type="PROSITE-ProRule" id="PRU00335"/>
    </source>
</evidence>
<dbReference type="InterPro" id="IPR011075">
    <property type="entry name" value="TetR_C"/>
</dbReference>
<proteinExistence type="predicted"/>
<evidence type="ECO:0000256" key="1">
    <source>
        <dbReference type="ARBA" id="ARBA00023015"/>
    </source>
</evidence>
<dbReference type="InterPro" id="IPR009057">
    <property type="entry name" value="Homeodomain-like_sf"/>
</dbReference>
<protein>
    <submittedName>
        <fullName evidence="6">AcrR family transcriptional regulator</fullName>
    </submittedName>
</protein>
<evidence type="ECO:0000313" key="6">
    <source>
        <dbReference type="EMBL" id="MBB5055412.1"/>
    </source>
</evidence>
<comment type="caution">
    <text evidence="6">The sequence shown here is derived from an EMBL/GenBank/DDBJ whole genome shotgun (WGS) entry which is preliminary data.</text>
</comment>
<dbReference type="PANTHER" id="PTHR30055:SF148">
    <property type="entry name" value="TETR-FAMILY TRANSCRIPTIONAL REGULATOR"/>
    <property type="match status" value="1"/>
</dbReference>
<dbReference type="Gene3D" id="1.10.357.10">
    <property type="entry name" value="Tetracycline Repressor, domain 2"/>
    <property type="match status" value="1"/>
</dbReference>
<dbReference type="InterPro" id="IPR036271">
    <property type="entry name" value="Tet_transcr_reg_TetR-rel_C_sf"/>
</dbReference>
<dbReference type="GO" id="GO:0003700">
    <property type="term" value="F:DNA-binding transcription factor activity"/>
    <property type="evidence" value="ECO:0007669"/>
    <property type="project" value="TreeGrafter"/>
</dbReference>
<keyword evidence="7" id="KW-1185">Reference proteome</keyword>
<reference evidence="6 7" key="1">
    <citation type="submission" date="2020-08" db="EMBL/GenBank/DDBJ databases">
        <title>Genomic Encyclopedia of Type Strains, Phase IV (KMG-V): Genome sequencing to study the core and pangenomes of soil and plant-associated prokaryotes.</title>
        <authorList>
            <person name="Whitman W."/>
        </authorList>
    </citation>
    <scope>NUCLEOTIDE SEQUENCE [LARGE SCALE GENOMIC DNA]</scope>
    <source>
        <strain evidence="6 7">M8UP14</strain>
    </source>
</reference>
<sequence length="193" mass="21348">MDAVSGLLEEKPARDLTMDAVAKRAGVGKPTLYKWWPSKAALIMAMFHERFNVIPEMPGATTAEEALRIRVKHLTVQCNGLFGKVVADLIAEGQGDPSILKELYESHIRPRRAATIADIERGVASGEFVAETDSELLLDAIVAPLYLRLLLRHPALTEEYGNQLIDKALLGIRNPRWRGGRRKRDVSQPGLAT</sequence>
<keyword evidence="1" id="KW-0805">Transcription regulation</keyword>
<organism evidence="6 7">
    <name type="scientific">Granulicella aggregans</name>
    <dbReference type="NCBI Taxonomy" id="474949"/>
    <lineage>
        <taxon>Bacteria</taxon>
        <taxon>Pseudomonadati</taxon>
        <taxon>Acidobacteriota</taxon>
        <taxon>Terriglobia</taxon>
        <taxon>Terriglobales</taxon>
        <taxon>Acidobacteriaceae</taxon>
        <taxon>Granulicella</taxon>
    </lineage>
</organism>
<dbReference type="PANTHER" id="PTHR30055">
    <property type="entry name" value="HTH-TYPE TRANSCRIPTIONAL REGULATOR RUTR"/>
    <property type="match status" value="1"/>
</dbReference>
<evidence type="ECO:0000313" key="7">
    <source>
        <dbReference type="Proteomes" id="UP000540989"/>
    </source>
</evidence>
<dbReference type="Pfam" id="PF16859">
    <property type="entry name" value="TetR_C_11"/>
    <property type="match status" value="1"/>
</dbReference>
<dbReference type="Pfam" id="PF00440">
    <property type="entry name" value="TetR_N"/>
    <property type="match status" value="1"/>
</dbReference>
<dbReference type="EMBL" id="JACHIP010000001">
    <property type="protein sequence ID" value="MBB5055412.1"/>
    <property type="molecule type" value="Genomic_DNA"/>
</dbReference>
<keyword evidence="3" id="KW-0804">Transcription</keyword>
<feature type="DNA-binding region" description="H-T-H motif" evidence="4">
    <location>
        <begin position="17"/>
        <end position="36"/>
    </location>
</feature>
<dbReference type="AlphaFoldDB" id="A0A7W8E1G3"/>
<dbReference type="InterPro" id="IPR001647">
    <property type="entry name" value="HTH_TetR"/>
</dbReference>
<evidence type="ECO:0000256" key="2">
    <source>
        <dbReference type="ARBA" id="ARBA00023125"/>
    </source>
</evidence>
<evidence type="ECO:0000259" key="5">
    <source>
        <dbReference type="PROSITE" id="PS50977"/>
    </source>
</evidence>
<name>A0A7W8E1G3_9BACT</name>